<keyword evidence="4" id="KW-1185">Reference proteome</keyword>
<feature type="region of interest" description="Disordered" evidence="1">
    <location>
        <begin position="1"/>
        <end position="133"/>
    </location>
</feature>
<evidence type="ECO:0000256" key="1">
    <source>
        <dbReference type="SAM" id="MobiDB-lite"/>
    </source>
</evidence>
<evidence type="ECO:0000313" key="3">
    <source>
        <dbReference type="EMBL" id="NUV31945.1"/>
    </source>
</evidence>
<dbReference type="EMBL" id="JAANNT010000035">
    <property type="protein sequence ID" value="NUV31945.1"/>
    <property type="molecule type" value="Genomic_DNA"/>
</dbReference>
<reference evidence="3 4" key="1">
    <citation type="submission" date="2020-03" db="EMBL/GenBank/DDBJ databases">
        <title>Complete genome sequence of sixteen Streptomyces strains facilitates identification of candidate genes involved in plant growth-promotion in grain legumes and cereals.</title>
        <authorList>
            <person name="Gopalakrishnan S."/>
            <person name="Thakur V."/>
            <person name="Saxena R."/>
            <person name="Vadlamudi S."/>
            <person name="Purohit S."/>
            <person name="Kumar V."/>
            <person name="Rathore A."/>
            <person name="Chitikineni A."/>
            <person name="Varshney R.K."/>
        </authorList>
    </citation>
    <scope>NUCLEOTIDE SEQUENCE [LARGE SCALE GENOMIC DNA]</scope>
    <source>
        <strain evidence="3 4">KAI-180</strain>
    </source>
</reference>
<organism evidence="3 4">
    <name type="scientific">Streptomyces odorifer</name>
    <dbReference type="NCBI Taxonomy" id="53450"/>
    <lineage>
        <taxon>Bacteria</taxon>
        <taxon>Bacillati</taxon>
        <taxon>Actinomycetota</taxon>
        <taxon>Actinomycetes</taxon>
        <taxon>Kitasatosporales</taxon>
        <taxon>Streptomycetaceae</taxon>
        <taxon>Streptomyces</taxon>
        <taxon>Streptomyces albidoflavus group</taxon>
    </lineage>
</organism>
<gene>
    <name evidence="3" type="ORF">G6W59_27260</name>
</gene>
<dbReference type="AlphaFoldDB" id="A0A7Y6KK03"/>
<keyword evidence="2" id="KW-0472">Membrane</keyword>
<feature type="transmembrane region" description="Helical" evidence="2">
    <location>
        <begin position="177"/>
        <end position="195"/>
    </location>
</feature>
<sequence>MTPRTVPPPPDYPPDSATPPPEDDWWDRLYADDAPAEPEVEDKEPAGEPDETQGGEDAEAKKTPWWARKRDTGASPQDSQDDPDPDSDPLAEAAGNSPVDTTPTPSTRRRLSLTKPGRATAGGVQQQVARRLPGGPRIRRDRVLYIAANATAAGAGWWLGLGPWLDDCLTYYLPRPGGGWITLTVLTVGIVAIDARTHGLRGRHRHPLVAVLGWAGRIPLATAVLAIALYNTN</sequence>
<evidence type="ECO:0000313" key="4">
    <source>
        <dbReference type="Proteomes" id="UP000540128"/>
    </source>
</evidence>
<comment type="caution">
    <text evidence="3">The sequence shown here is derived from an EMBL/GenBank/DDBJ whole genome shotgun (WGS) entry which is preliminary data.</text>
</comment>
<proteinExistence type="predicted"/>
<keyword evidence="2" id="KW-1133">Transmembrane helix</keyword>
<feature type="compositionally biased region" description="Acidic residues" evidence="1">
    <location>
        <begin position="34"/>
        <end position="57"/>
    </location>
</feature>
<feature type="compositionally biased region" description="Pro residues" evidence="1">
    <location>
        <begin position="1"/>
        <end position="20"/>
    </location>
</feature>
<feature type="compositionally biased region" description="Acidic residues" evidence="1">
    <location>
        <begin position="79"/>
        <end position="89"/>
    </location>
</feature>
<feature type="transmembrane region" description="Helical" evidence="2">
    <location>
        <begin position="207"/>
        <end position="230"/>
    </location>
</feature>
<feature type="transmembrane region" description="Helical" evidence="2">
    <location>
        <begin position="143"/>
        <end position="165"/>
    </location>
</feature>
<name>A0A7Y6KK03_9ACTN</name>
<feature type="compositionally biased region" description="Basic and acidic residues" evidence="1">
    <location>
        <begin position="58"/>
        <end position="72"/>
    </location>
</feature>
<protein>
    <submittedName>
        <fullName evidence="3">Uncharacterized protein</fullName>
    </submittedName>
</protein>
<accession>A0A7Y6KK03</accession>
<evidence type="ECO:0000256" key="2">
    <source>
        <dbReference type="SAM" id="Phobius"/>
    </source>
</evidence>
<keyword evidence="2" id="KW-0812">Transmembrane</keyword>
<dbReference type="Proteomes" id="UP000540128">
    <property type="component" value="Unassembled WGS sequence"/>
</dbReference>
<dbReference type="RefSeq" id="WP_191835118.1">
    <property type="nucleotide sequence ID" value="NZ_JAANNT010000035.1"/>
</dbReference>